<reference evidence="4" key="2">
    <citation type="submission" date="2023-08" db="EMBL/GenBank/DDBJ databases">
        <authorList>
            <person name="Luo J."/>
        </authorList>
    </citation>
    <scope>NUCLEOTIDE SEQUENCE</scope>
    <source>
        <strain evidence="4">DSM 25064</strain>
    </source>
</reference>
<accession>A0AAW8AWV3</accession>
<dbReference type="AlphaFoldDB" id="A0AAW8AWV3"/>
<keyword evidence="2" id="KW-0812">Transmembrane</keyword>
<evidence type="ECO:0000256" key="1">
    <source>
        <dbReference type="SAM" id="MobiDB-lite"/>
    </source>
</evidence>
<dbReference type="Pfam" id="PF05170">
    <property type="entry name" value="AsmA"/>
    <property type="match status" value="2"/>
</dbReference>
<comment type="caution">
    <text evidence="4">The sequence shown here is derived from an EMBL/GenBank/DDBJ whole genome shotgun (WGS) entry which is preliminary data.</text>
</comment>
<evidence type="ECO:0000313" key="5">
    <source>
        <dbReference type="Proteomes" id="UP001178354"/>
    </source>
</evidence>
<protein>
    <submittedName>
        <fullName evidence="4">AsmA family protein</fullName>
    </submittedName>
</protein>
<proteinExistence type="predicted"/>
<dbReference type="EMBL" id="JAUUUU010000001">
    <property type="protein sequence ID" value="MDP1519591.1"/>
    <property type="molecule type" value="Genomic_DNA"/>
</dbReference>
<evidence type="ECO:0000256" key="2">
    <source>
        <dbReference type="SAM" id="Phobius"/>
    </source>
</evidence>
<dbReference type="InterPro" id="IPR052894">
    <property type="entry name" value="AsmA-related"/>
</dbReference>
<dbReference type="PANTHER" id="PTHR30441:SF8">
    <property type="entry name" value="DUF748 DOMAIN-CONTAINING PROTEIN"/>
    <property type="match status" value="1"/>
</dbReference>
<keyword evidence="2" id="KW-1133">Transmembrane helix</keyword>
<feature type="region of interest" description="Disordered" evidence="1">
    <location>
        <begin position="656"/>
        <end position="691"/>
    </location>
</feature>
<feature type="transmembrane region" description="Helical" evidence="2">
    <location>
        <begin position="7"/>
        <end position="29"/>
    </location>
</feature>
<organism evidence="4 5">
    <name type="scientific">Porticoccus litoralis</name>
    <dbReference type="NCBI Taxonomy" id="434086"/>
    <lineage>
        <taxon>Bacteria</taxon>
        <taxon>Pseudomonadati</taxon>
        <taxon>Pseudomonadota</taxon>
        <taxon>Gammaproteobacteria</taxon>
        <taxon>Cellvibrionales</taxon>
        <taxon>Porticoccaceae</taxon>
        <taxon>Porticoccus</taxon>
    </lineage>
</organism>
<feature type="domain" description="AsmA" evidence="3">
    <location>
        <begin position="2"/>
        <end position="162"/>
    </location>
</feature>
<feature type="domain" description="AsmA" evidence="3">
    <location>
        <begin position="213"/>
        <end position="534"/>
    </location>
</feature>
<reference evidence="4" key="1">
    <citation type="journal article" date="2010" name="Int. J. Syst. Evol. Microbiol.">
        <title>Porticoccus litoralis gen. nov., sp. nov., a gammaproteobacterium isolated from the Yellow Sea.</title>
        <authorList>
            <person name="Oh H.M."/>
            <person name="Kim H."/>
            <person name="Kim K.M."/>
            <person name="Min G.S."/>
            <person name="Cho J.C."/>
        </authorList>
    </citation>
    <scope>NUCLEOTIDE SEQUENCE</scope>
    <source>
        <strain evidence="4">DSM 25064</strain>
    </source>
</reference>
<sequence length="691" mass="73844">MKFLKIVLLVAVLLIVVVIGGVAFLLVGVDPNSYKPELEKLARDNGVELKMEGDLGWSFFPNLAVHAGATSLSGIDDSAGIPDVRFNDANFVLDWKALLTRKVRLAAIAVEGADIRAKTAAEAANVAALPGAAASTQKTETADLPFEVAIDKMSLTNSRITIVTPGAPDQVFDQLNFTSEGLNLDNRPFDLSLEVSTQIPDQPNPFALSLNSRAALQLEPQQVSLSDAKLTLKGLDKLPLTLNFNASYNGASDSFSLSDLTGSVGSAKISGAMTGEKVQTAPALTGEISLQNLLLKELPMEPPEGFSRVDLSTKFSASEKAVSLDDLKVTLDKFNLGGKLSMQLTTPRQLDMIINGNDLVLPATTETSSTEEQAAIFTPLLAPLAMLEGGKGHIEVNLASITADNIRVDKLHLNLFTNGNVVQIADLSGGVFGGAFKVNAKADLRNKTPSVTFSKTLTAIDLNQALVTLAEQGDIHGHLTMDFNGTSSGDTSDALMANMNGSGKFSFTDMQVDNINVEKSYCEMASLVEGRTLTGKTWPNFTRLNDMQGTVKWQDQIINLPGFTTGLGNLAVSGNGGANLASETYDMLIKSRLNGDTTSETGCTVKSKTIQNRDIPFRCTGSFAENGGGKCLPDKQFINQLIQGKIQEKLIDKFLKPSESKTQEGDTSGETTEQKDPKQQLMEGLLKGLFN</sequence>
<dbReference type="InterPro" id="IPR007844">
    <property type="entry name" value="AsmA"/>
</dbReference>
<keyword evidence="2" id="KW-0472">Membrane</keyword>
<dbReference type="RefSeq" id="WP_305169104.1">
    <property type="nucleotide sequence ID" value="NZ_JAUUUU010000001.1"/>
</dbReference>
<keyword evidence="5" id="KW-1185">Reference proteome</keyword>
<evidence type="ECO:0000313" key="4">
    <source>
        <dbReference type="EMBL" id="MDP1519591.1"/>
    </source>
</evidence>
<dbReference type="Proteomes" id="UP001178354">
    <property type="component" value="Unassembled WGS sequence"/>
</dbReference>
<name>A0AAW8AWV3_9GAMM</name>
<gene>
    <name evidence="4" type="ORF">Q8A57_01235</name>
</gene>
<evidence type="ECO:0000259" key="3">
    <source>
        <dbReference type="Pfam" id="PF05170"/>
    </source>
</evidence>
<dbReference type="GO" id="GO:0090313">
    <property type="term" value="P:regulation of protein targeting to membrane"/>
    <property type="evidence" value="ECO:0007669"/>
    <property type="project" value="TreeGrafter"/>
</dbReference>
<dbReference type="GO" id="GO:0005886">
    <property type="term" value="C:plasma membrane"/>
    <property type="evidence" value="ECO:0007669"/>
    <property type="project" value="TreeGrafter"/>
</dbReference>
<dbReference type="PANTHER" id="PTHR30441">
    <property type="entry name" value="DUF748 DOMAIN-CONTAINING PROTEIN"/>
    <property type="match status" value="1"/>
</dbReference>